<proteinExistence type="inferred from homology"/>
<dbReference type="PaxDb" id="3880-AES84154"/>
<protein>
    <submittedName>
        <fullName evidence="7">Cysteine-rich TM module stress tolerance protein</fullName>
    </submittedName>
</protein>
<feature type="domain" description="Cysteine-rich transmembrane" evidence="6">
    <location>
        <begin position="101"/>
        <end position="136"/>
    </location>
</feature>
<evidence type="ECO:0000313" key="9">
    <source>
        <dbReference type="Proteomes" id="UP000002051"/>
    </source>
</evidence>
<evidence type="ECO:0000256" key="1">
    <source>
        <dbReference type="ARBA" id="ARBA00004167"/>
    </source>
</evidence>
<accession>A0A072VSB2</accession>
<dbReference type="PANTHER" id="PTHR31568">
    <property type="entry name" value="RCG49325, ISOFORM CRA_A"/>
    <property type="match status" value="1"/>
</dbReference>
<evidence type="ECO:0000256" key="4">
    <source>
        <dbReference type="ARBA" id="ARBA00022989"/>
    </source>
</evidence>
<dbReference type="GO" id="GO:0005886">
    <property type="term" value="C:plasma membrane"/>
    <property type="evidence" value="ECO:0000318"/>
    <property type="project" value="GO_Central"/>
</dbReference>
<comment type="subcellular location">
    <subcellularLocation>
        <location evidence="1">Membrane</location>
        <topology evidence="1">Single-pass membrane protein</topology>
    </subcellularLocation>
</comment>
<evidence type="ECO:0000256" key="2">
    <source>
        <dbReference type="ARBA" id="ARBA00009444"/>
    </source>
</evidence>
<reference evidence="7 9" key="1">
    <citation type="journal article" date="2011" name="Nature">
        <title>The Medicago genome provides insight into the evolution of rhizobial symbioses.</title>
        <authorList>
            <person name="Young N.D."/>
            <person name="Debelle F."/>
            <person name="Oldroyd G.E."/>
            <person name="Geurts R."/>
            <person name="Cannon S.B."/>
            <person name="Udvardi M.K."/>
            <person name="Benedito V.A."/>
            <person name="Mayer K.F."/>
            <person name="Gouzy J."/>
            <person name="Schoof H."/>
            <person name="Van de Peer Y."/>
            <person name="Proost S."/>
            <person name="Cook D.R."/>
            <person name="Meyers B.C."/>
            <person name="Spannagl M."/>
            <person name="Cheung F."/>
            <person name="De Mita S."/>
            <person name="Krishnakumar V."/>
            <person name="Gundlach H."/>
            <person name="Zhou S."/>
            <person name="Mudge J."/>
            <person name="Bharti A.K."/>
            <person name="Murray J.D."/>
            <person name="Naoumkina M.A."/>
            <person name="Rosen B."/>
            <person name="Silverstein K.A."/>
            <person name="Tang H."/>
            <person name="Rombauts S."/>
            <person name="Zhao P.X."/>
            <person name="Zhou P."/>
            <person name="Barbe V."/>
            <person name="Bardou P."/>
            <person name="Bechner M."/>
            <person name="Bellec A."/>
            <person name="Berger A."/>
            <person name="Berges H."/>
            <person name="Bidwell S."/>
            <person name="Bisseling T."/>
            <person name="Choisne N."/>
            <person name="Couloux A."/>
            <person name="Denny R."/>
            <person name="Deshpande S."/>
            <person name="Dai X."/>
            <person name="Doyle J.J."/>
            <person name="Dudez A.M."/>
            <person name="Farmer A.D."/>
            <person name="Fouteau S."/>
            <person name="Franken C."/>
            <person name="Gibelin C."/>
            <person name="Gish J."/>
            <person name="Goldstein S."/>
            <person name="Gonzalez A.J."/>
            <person name="Green P.J."/>
            <person name="Hallab A."/>
            <person name="Hartog M."/>
            <person name="Hua A."/>
            <person name="Humphray S.J."/>
            <person name="Jeong D.H."/>
            <person name="Jing Y."/>
            <person name="Jocker A."/>
            <person name="Kenton S.M."/>
            <person name="Kim D.J."/>
            <person name="Klee K."/>
            <person name="Lai H."/>
            <person name="Lang C."/>
            <person name="Lin S."/>
            <person name="Macmil S.L."/>
            <person name="Magdelenat G."/>
            <person name="Matthews L."/>
            <person name="McCorrison J."/>
            <person name="Monaghan E.L."/>
            <person name="Mun J.H."/>
            <person name="Najar F.Z."/>
            <person name="Nicholson C."/>
            <person name="Noirot C."/>
            <person name="O'Bleness M."/>
            <person name="Paule C.R."/>
            <person name="Poulain J."/>
            <person name="Prion F."/>
            <person name="Qin B."/>
            <person name="Qu C."/>
            <person name="Retzel E.F."/>
            <person name="Riddle C."/>
            <person name="Sallet E."/>
            <person name="Samain S."/>
            <person name="Samson N."/>
            <person name="Sanders I."/>
            <person name="Saurat O."/>
            <person name="Scarpelli C."/>
            <person name="Schiex T."/>
            <person name="Segurens B."/>
            <person name="Severin A.J."/>
            <person name="Sherrier D.J."/>
            <person name="Shi R."/>
            <person name="Sims S."/>
            <person name="Singer S.R."/>
            <person name="Sinharoy S."/>
            <person name="Sterck L."/>
            <person name="Viollet A."/>
            <person name="Wang B.B."/>
            <person name="Wang K."/>
            <person name="Wang M."/>
            <person name="Wang X."/>
            <person name="Warfsmann J."/>
            <person name="Weissenbach J."/>
            <person name="White D.D."/>
            <person name="White J.D."/>
            <person name="Wiley G.B."/>
            <person name="Wincker P."/>
            <person name="Xing Y."/>
            <person name="Yang L."/>
            <person name="Yao Z."/>
            <person name="Ying F."/>
            <person name="Zhai J."/>
            <person name="Zhou L."/>
            <person name="Zuber A."/>
            <person name="Denarie J."/>
            <person name="Dixon R.A."/>
            <person name="May G.D."/>
            <person name="Schwartz D.C."/>
            <person name="Rogers J."/>
            <person name="Quetier F."/>
            <person name="Town C.D."/>
            <person name="Roe B.A."/>
        </authorList>
    </citation>
    <scope>NUCLEOTIDE SEQUENCE [LARGE SCALE GENOMIC DNA]</scope>
    <source>
        <strain evidence="7">A17</strain>
        <strain evidence="8 9">cv. Jemalong A17</strain>
    </source>
</reference>
<keyword evidence="3" id="KW-0812">Transmembrane</keyword>
<dbReference type="InterPro" id="IPR028144">
    <property type="entry name" value="CYSTM_dom"/>
</dbReference>
<evidence type="ECO:0000313" key="7">
    <source>
        <dbReference type="EMBL" id="KEH41015.1"/>
    </source>
</evidence>
<name>A0A072VSB2_MEDTR</name>
<evidence type="ECO:0000313" key="8">
    <source>
        <dbReference type="EnsemblPlants" id="KEH41015"/>
    </source>
</evidence>
<keyword evidence="5" id="KW-0472">Membrane</keyword>
<dbReference type="Pfam" id="PF12734">
    <property type="entry name" value="CYSTM"/>
    <property type="match status" value="1"/>
</dbReference>
<dbReference type="EMBL" id="CM001217">
    <property type="protein sequence ID" value="KEH41015.1"/>
    <property type="molecule type" value="Genomic_DNA"/>
</dbReference>
<sequence length="136" mass="14960">MCNLLILKTSSMIELSPNSEAELAIAANPSYRTHQTSITYRVHDKLHNILPSNFIITMNTFNNHQQAPISYPPPGETYSTSPYVTAPPPMGYPTKDGPAEGYPNQRIPDQTTTRGDGFWKGCCAALCCCCAIDICF</sequence>
<dbReference type="STRING" id="3880.A0A072VSB2"/>
<reference evidence="7 9" key="2">
    <citation type="journal article" date="2014" name="BMC Genomics">
        <title>An improved genome release (version Mt4.0) for the model legume Medicago truncatula.</title>
        <authorList>
            <person name="Tang H."/>
            <person name="Krishnakumar V."/>
            <person name="Bidwell S."/>
            <person name="Rosen B."/>
            <person name="Chan A."/>
            <person name="Zhou S."/>
            <person name="Gentzbittel L."/>
            <person name="Childs K.L."/>
            <person name="Yandell M."/>
            <person name="Gundlach H."/>
            <person name="Mayer K.F."/>
            <person name="Schwartz D.C."/>
            <person name="Town C.D."/>
        </authorList>
    </citation>
    <scope>GENOME REANNOTATION</scope>
    <source>
        <strain evidence="7">A17</strain>
        <strain evidence="8 9">cv. Jemalong A17</strain>
    </source>
</reference>
<dbReference type="eggNOG" id="ENOG502S924">
    <property type="taxonomic scope" value="Eukaryota"/>
</dbReference>
<evidence type="ECO:0000259" key="6">
    <source>
        <dbReference type="Pfam" id="PF12734"/>
    </source>
</evidence>
<keyword evidence="4" id="KW-1133">Transmembrane helix</keyword>
<dbReference type="InterPro" id="IPR044850">
    <property type="entry name" value="WIH1-like"/>
</dbReference>
<dbReference type="HOGENOM" id="CLU_1878470_0_0_1"/>
<dbReference type="PANTHER" id="PTHR31568:SF137">
    <property type="entry name" value="CYSTEINE-RICH TM MODULE STRESS TOLERANCE PROTEIN"/>
    <property type="match status" value="1"/>
</dbReference>
<reference evidence="8" key="3">
    <citation type="submission" date="2015-04" db="UniProtKB">
        <authorList>
            <consortium name="EnsemblPlants"/>
        </authorList>
    </citation>
    <scope>IDENTIFICATION</scope>
    <source>
        <strain evidence="8">cv. Jemalong A17</strain>
    </source>
</reference>
<keyword evidence="9" id="KW-1185">Reference proteome</keyword>
<dbReference type="EnsemblPlants" id="KEH41015">
    <property type="protein sequence ID" value="KEH41015"/>
    <property type="gene ID" value="MTR_1g040735"/>
</dbReference>
<organism evidence="7 9">
    <name type="scientific">Medicago truncatula</name>
    <name type="common">Barrel medic</name>
    <name type="synonym">Medicago tribuloides</name>
    <dbReference type="NCBI Taxonomy" id="3880"/>
    <lineage>
        <taxon>Eukaryota</taxon>
        <taxon>Viridiplantae</taxon>
        <taxon>Streptophyta</taxon>
        <taxon>Embryophyta</taxon>
        <taxon>Tracheophyta</taxon>
        <taxon>Spermatophyta</taxon>
        <taxon>Magnoliopsida</taxon>
        <taxon>eudicotyledons</taxon>
        <taxon>Gunneridae</taxon>
        <taxon>Pentapetalae</taxon>
        <taxon>rosids</taxon>
        <taxon>fabids</taxon>
        <taxon>Fabales</taxon>
        <taxon>Fabaceae</taxon>
        <taxon>Papilionoideae</taxon>
        <taxon>50 kb inversion clade</taxon>
        <taxon>NPAAA clade</taxon>
        <taxon>Hologalegina</taxon>
        <taxon>IRL clade</taxon>
        <taxon>Trifolieae</taxon>
        <taxon>Medicago</taxon>
    </lineage>
</organism>
<comment type="similarity">
    <text evidence="2">Belongs to the CYSTM1 family.</text>
</comment>
<dbReference type="Proteomes" id="UP000002051">
    <property type="component" value="Unassembled WGS sequence"/>
</dbReference>
<evidence type="ECO:0000256" key="3">
    <source>
        <dbReference type="ARBA" id="ARBA00022692"/>
    </source>
</evidence>
<evidence type="ECO:0000256" key="5">
    <source>
        <dbReference type="ARBA" id="ARBA00023136"/>
    </source>
</evidence>
<gene>
    <name evidence="7" type="ordered locus">MTR_1g040735</name>
</gene>
<dbReference type="AlphaFoldDB" id="A0A072VSB2"/>